<dbReference type="VEuPathDB" id="FungiDB:CD36_73440"/>
<keyword evidence="4" id="KW-0288">FMN</keyword>
<dbReference type="AlphaFoldDB" id="B9WJT3"/>
<sequence>MTSRLKLVTKLGIDYPIFLSPMAGVSTIDMAIAVTNNGGLGSIPLSSIDFRKFDSIEKLDNLINQYKQKLVNHRNNRDDDNLVVNLNFFCHEIENEPTQSQINNWKQLYKQTIFNSNNNSNDEDNDNDEDSNDNYNGKLLDEIQFINGNISFKEIENNENYKHQYNQLIKYLQQLKPKIISFHFGIPNEKTIEKLQSHGIMIFITSTSLEETIYLTDNNINIDGIILQGYEAGGHRGNFLIKNNQFDEKLSTYSLFIQSKQYLDRNIISNNQPRQQRPYLIPTGGIMDTKTINYYLSLGADSIQMGTIFLATPESINHKFFNQNIMKNFHYRKPTIMIDSVSGKFARAIKTDFINNLINNSNNYSSEELPSYGYAYYGYKSLKSKIKKDNIGFYLAGQNYYQIEQKNKSTQEIMKMLIKGLEIISR</sequence>
<keyword evidence="5 8" id="KW-0560">Oxidoreductase</keyword>
<dbReference type="Gene3D" id="3.20.20.70">
    <property type="entry name" value="Aldolase class I"/>
    <property type="match status" value="1"/>
</dbReference>
<name>B9WJT3_CANDC</name>
<dbReference type="eggNOG" id="ENOG502S1Q4">
    <property type="taxonomic scope" value="Eukaryota"/>
</dbReference>
<evidence type="ECO:0000313" key="7">
    <source>
        <dbReference type="CGD" id="CAL0000161006"/>
    </source>
</evidence>
<gene>
    <name evidence="8" type="primary">NPD1</name>
    <name evidence="7" type="ordered locus">Cd36_73440</name>
    <name evidence="8" type="ORF">CD36_73440</name>
</gene>
<keyword evidence="3" id="KW-0285">Flavoprotein</keyword>
<organism evidence="8 9">
    <name type="scientific">Candida dubliniensis (strain CD36 / ATCC MYA-646 / CBS 7987 / NCPF 3949 / NRRL Y-17841)</name>
    <name type="common">Yeast</name>
    <dbReference type="NCBI Taxonomy" id="573826"/>
    <lineage>
        <taxon>Eukaryota</taxon>
        <taxon>Fungi</taxon>
        <taxon>Dikarya</taxon>
        <taxon>Ascomycota</taxon>
        <taxon>Saccharomycotina</taxon>
        <taxon>Pichiomycetes</taxon>
        <taxon>Debaryomycetaceae</taxon>
        <taxon>Candida/Lodderomyces clade</taxon>
        <taxon>Candida</taxon>
    </lineage>
</organism>
<dbReference type="PANTHER" id="PTHR42747:SF3">
    <property type="entry name" value="NITRONATE MONOOXYGENASE-RELATED"/>
    <property type="match status" value="1"/>
</dbReference>
<accession>B9WJT3</accession>
<dbReference type="CGD" id="CAL0000161006">
    <property type="gene designation" value="Cd36_73440"/>
</dbReference>
<protein>
    <submittedName>
        <fullName evidence="8">2-nitropropane dioxygenase, putative</fullName>
        <ecNumber evidence="8">1.13.11.32</ecNumber>
    </submittedName>
</protein>
<comment type="similarity">
    <text evidence="2">Belongs to the nitronate monooxygenase family. NMO class I subfamily.</text>
</comment>
<evidence type="ECO:0000256" key="1">
    <source>
        <dbReference type="ARBA" id="ARBA00001917"/>
    </source>
</evidence>
<dbReference type="RefSeq" id="XP_002421551.1">
    <property type="nucleotide sequence ID" value="XM_002421506.1"/>
</dbReference>
<keyword evidence="8" id="KW-0223">Dioxygenase</keyword>
<dbReference type="Pfam" id="PF03060">
    <property type="entry name" value="NMO"/>
    <property type="match status" value="1"/>
</dbReference>
<dbReference type="HOGENOM" id="CLU_038732_5_0_1"/>
<dbReference type="InterPro" id="IPR004136">
    <property type="entry name" value="NMO"/>
</dbReference>
<dbReference type="GO" id="GO:0051213">
    <property type="term" value="F:dioxygenase activity"/>
    <property type="evidence" value="ECO:0007669"/>
    <property type="project" value="UniProtKB-KW"/>
</dbReference>
<dbReference type="PANTHER" id="PTHR42747">
    <property type="entry name" value="NITRONATE MONOOXYGENASE-RELATED"/>
    <property type="match status" value="1"/>
</dbReference>
<evidence type="ECO:0000313" key="8">
    <source>
        <dbReference type="EMBL" id="CAX40893.1"/>
    </source>
</evidence>
<comment type="cofactor">
    <cofactor evidence="1">
        <name>FMN</name>
        <dbReference type="ChEBI" id="CHEBI:58210"/>
    </cofactor>
</comment>
<evidence type="ECO:0000256" key="6">
    <source>
        <dbReference type="ARBA" id="ARBA00023033"/>
    </source>
</evidence>
<evidence type="ECO:0000256" key="5">
    <source>
        <dbReference type="ARBA" id="ARBA00023002"/>
    </source>
</evidence>
<dbReference type="CDD" id="cd04730">
    <property type="entry name" value="NPD_like"/>
    <property type="match status" value="1"/>
</dbReference>
<reference evidence="8 9" key="1">
    <citation type="journal article" date="2009" name="Genome Res.">
        <title>Comparative genomics of the fungal pathogens Candida dubliniensis and Candida albicans.</title>
        <authorList>
            <person name="Jackson A.P."/>
            <person name="Gamble J.A."/>
            <person name="Yeomans T."/>
            <person name="Moran G.P."/>
            <person name="Saunders D."/>
            <person name="Harris D."/>
            <person name="Aslett M."/>
            <person name="Barrell J.F."/>
            <person name="Butler G."/>
            <person name="Citiulo F."/>
            <person name="Coleman D.C."/>
            <person name="de Groot P.W.J."/>
            <person name="Goodwin T.J."/>
            <person name="Quail M.A."/>
            <person name="McQuillan J."/>
            <person name="Munro C.A."/>
            <person name="Pain A."/>
            <person name="Poulter R.T."/>
            <person name="Rajandream M.A."/>
            <person name="Renauld H."/>
            <person name="Spiering M.J."/>
            <person name="Tivey A."/>
            <person name="Gow N.A.R."/>
            <person name="Barrell B."/>
            <person name="Sullivan D.J."/>
            <person name="Berriman M."/>
        </authorList>
    </citation>
    <scope>NUCLEOTIDE SEQUENCE [LARGE SCALE GENOMIC DNA]</scope>
    <source>
        <strain evidence="9">CD36 / ATCC MYA-646 / CBS 7987 / NCPF 3949 / NRRL Y-17841</strain>
    </source>
</reference>
<dbReference type="GO" id="GO:0018580">
    <property type="term" value="F:nitronate monooxygenase activity"/>
    <property type="evidence" value="ECO:0007669"/>
    <property type="project" value="InterPro"/>
</dbReference>
<evidence type="ECO:0000313" key="9">
    <source>
        <dbReference type="Proteomes" id="UP000002605"/>
    </source>
</evidence>
<dbReference type="KEGG" id="cdu:CD36_73440"/>
<keyword evidence="6" id="KW-0503">Monooxygenase</keyword>
<dbReference type="Proteomes" id="UP000002605">
    <property type="component" value="Chromosome 7"/>
</dbReference>
<evidence type="ECO:0000256" key="2">
    <source>
        <dbReference type="ARBA" id="ARBA00009881"/>
    </source>
</evidence>
<dbReference type="SUPFAM" id="SSF51412">
    <property type="entry name" value="Inosine monophosphate dehydrogenase (IMPDH)"/>
    <property type="match status" value="1"/>
</dbReference>
<evidence type="ECO:0000256" key="3">
    <source>
        <dbReference type="ARBA" id="ARBA00022630"/>
    </source>
</evidence>
<evidence type="ECO:0000256" key="4">
    <source>
        <dbReference type="ARBA" id="ARBA00022643"/>
    </source>
</evidence>
<dbReference type="EC" id="1.13.11.32" evidence="8"/>
<dbReference type="OrthoDB" id="10265891at2759"/>
<dbReference type="InterPro" id="IPR013785">
    <property type="entry name" value="Aldolase_TIM"/>
</dbReference>
<keyword evidence="9" id="KW-1185">Reference proteome</keyword>
<dbReference type="GeneID" id="8049243"/>
<dbReference type="EMBL" id="FM992694">
    <property type="protein sequence ID" value="CAX40893.1"/>
    <property type="molecule type" value="Genomic_DNA"/>
</dbReference>
<proteinExistence type="inferred from homology"/>